<name>A0AC60W1M5_9ARCH</name>
<accession>A0AC60W1M5</accession>
<reference evidence="1 2" key="1">
    <citation type="journal article" date="2020" name="Appl. Environ. Microbiol.">
        <title>Genomic Characteristics of a Novel Species of Ammonia-Oxidizing Archaea from the Jiulong River Estuary.</title>
        <authorList>
            <person name="Zou D."/>
            <person name="Wan R."/>
            <person name="Han L."/>
            <person name="Xu M.N."/>
            <person name="Liu Y."/>
            <person name="Liu H."/>
            <person name="Kao S.J."/>
            <person name="Li M."/>
        </authorList>
    </citation>
    <scope>NUCLEOTIDE SEQUENCE [LARGE SCALE GENOMIC DNA]</scope>
    <source>
        <strain evidence="1">W2bin3</strain>
    </source>
</reference>
<evidence type="ECO:0000313" key="2">
    <source>
        <dbReference type="Proteomes" id="UP000526786"/>
    </source>
</evidence>
<organism evidence="1 2">
    <name type="scientific">Candidatus Nitrosomaritimum aestuariumsis</name>
    <dbReference type="NCBI Taxonomy" id="3342354"/>
    <lineage>
        <taxon>Archaea</taxon>
        <taxon>Nitrososphaerota</taxon>
        <taxon>Nitrososphaeria</taxon>
        <taxon>Nitrosopumilales</taxon>
        <taxon>Nitrosopumilaceae</taxon>
        <taxon>Candidatus Nitrosomaritimum</taxon>
    </lineage>
</organism>
<protein>
    <submittedName>
        <fullName evidence="1">PEFG-CTERM sorting domain-containing protein</fullName>
    </submittedName>
</protein>
<dbReference type="EMBL" id="JACENC010000020">
    <property type="protein sequence ID" value="MBA4453398.1"/>
    <property type="molecule type" value="Genomic_DNA"/>
</dbReference>
<sequence length="267" mass="28436">MLKMTLLALLAISFIPISSAFAEGTIELNSDQDSITATDSVLVYGNIDGVTKFVPLELQVIAPDGEIVFSPQIQFDDDGEFKRLIHPPLPSFKVGTYTVVASHEEISDSVRVQFTVTGDSLVKETVAAPGTGDRIIFPGLEITAEALEGSDTITITGTAITRDTDITFTINSPNGNLVSVEQISPDANGNFIVEIKTGGPLWTEDGIYTVTANQGIASEFQDTVEVEIVGGKVIPEFGTVAAMILVIAIVSIIAITSKSRLSVMPRF</sequence>
<evidence type="ECO:0000313" key="1">
    <source>
        <dbReference type="EMBL" id="MBA4453398.1"/>
    </source>
</evidence>
<comment type="caution">
    <text evidence="1">The sequence shown here is derived from an EMBL/GenBank/DDBJ whole genome shotgun (WGS) entry which is preliminary data.</text>
</comment>
<proteinExistence type="predicted"/>
<dbReference type="Proteomes" id="UP000526786">
    <property type="component" value="Unassembled WGS sequence"/>
</dbReference>
<gene>
    <name evidence="1" type="ORF">H2B05_00445</name>
</gene>